<dbReference type="EMBL" id="JAJEQR010000002">
    <property type="protein sequence ID" value="MCC2229491.1"/>
    <property type="molecule type" value="Genomic_DNA"/>
</dbReference>
<reference evidence="3" key="1">
    <citation type="submission" date="2021-10" db="EMBL/GenBank/DDBJ databases">
        <title>Anaerobic single-cell dispensing facilitates the cultivation of human gut bacteria.</title>
        <authorList>
            <person name="Afrizal A."/>
        </authorList>
    </citation>
    <scope>NUCLEOTIDE SEQUENCE</scope>
    <source>
        <strain evidence="3">CLA-AA-H215</strain>
    </source>
</reference>
<evidence type="ECO:0000313" key="3">
    <source>
        <dbReference type="EMBL" id="MCC2229491.1"/>
    </source>
</evidence>
<comment type="caution">
    <text evidence="3">The sequence shown here is derived from an EMBL/GenBank/DDBJ whole genome shotgun (WGS) entry which is preliminary data.</text>
</comment>
<gene>
    <name evidence="3" type="ORF">LKD81_00560</name>
</gene>
<evidence type="ECO:0000256" key="1">
    <source>
        <dbReference type="SAM" id="MobiDB-lite"/>
    </source>
</evidence>
<feature type="domain" description="MobA/VirD2-like nuclease" evidence="2">
    <location>
        <begin position="19"/>
        <end position="147"/>
    </location>
</feature>
<dbReference type="AlphaFoldDB" id="A0AAE3E6N6"/>
<dbReference type="InterPro" id="IPR005094">
    <property type="entry name" value="Endonuclease_MobA/VirD2"/>
</dbReference>
<feature type="compositionally biased region" description="Polar residues" evidence="1">
    <location>
        <begin position="433"/>
        <end position="442"/>
    </location>
</feature>
<protein>
    <submittedName>
        <fullName evidence="3">Relaxase/mobilization nuclease domain-containing protein</fullName>
    </submittedName>
</protein>
<evidence type="ECO:0000313" key="4">
    <source>
        <dbReference type="Proteomes" id="UP001198182"/>
    </source>
</evidence>
<dbReference type="Pfam" id="PF03432">
    <property type="entry name" value="Relaxase"/>
    <property type="match status" value="1"/>
</dbReference>
<dbReference type="Proteomes" id="UP001198182">
    <property type="component" value="Unassembled WGS sequence"/>
</dbReference>
<proteinExistence type="predicted"/>
<keyword evidence="4" id="KW-1185">Reference proteome</keyword>
<accession>A0AAE3E6N6</accession>
<dbReference type="RefSeq" id="WP_308452328.1">
    <property type="nucleotide sequence ID" value="NZ_JAJEQR010000002.1"/>
</dbReference>
<sequence>MAYTRIHAIKATVDKSIAYICNPDKTDGELYVSSFGCSAQTAYLEFAFANGKNIKNGDNLAHHLIQSFAPGEVSFDEAHQIGKELADRLLGGKYSYVIATHIEKDHVHNHIIFCATDNIDHKKYNTCKKNYYQIRKLSDELCNEHQLSTIIPGQQRGKKHTEWEAERNGKSWKNKLRRDIDATIKLSNSYEDFIRLIKLKGYEIKGEELDGALSYISFRPAGAERFVRGSNRSLGNAYTRENIKERIETRDKKRTEYKQRDYVKRKLIDTSSENFAESPGLQHWAEIENLKIAASTYANAKSISALEQQVAERRTISTTVRSELVTLEHEMKPFAELIKYAEQFEANKPYHVRSKKSKNPDEYFRRHESELLLYDGAKNVLQKAGIDTKNISLDQMRADYHTMEKKKAELQKSYRTAEKEISEMEQKLQTLNQYLNKQPSQKQPEEEKTTISRHSL</sequence>
<evidence type="ECO:0000259" key="2">
    <source>
        <dbReference type="Pfam" id="PF03432"/>
    </source>
</evidence>
<organism evidence="3 4">
    <name type="scientific">Hominifimenecus microfluidus</name>
    <dbReference type="NCBI Taxonomy" id="2885348"/>
    <lineage>
        <taxon>Bacteria</taxon>
        <taxon>Bacillati</taxon>
        <taxon>Bacillota</taxon>
        <taxon>Clostridia</taxon>
        <taxon>Lachnospirales</taxon>
        <taxon>Lachnospiraceae</taxon>
        <taxon>Hominifimenecus</taxon>
    </lineage>
</organism>
<name>A0AAE3E6N6_9FIRM</name>
<feature type="region of interest" description="Disordered" evidence="1">
    <location>
        <begin position="433"/>
        <end position="456"/>
    </location>
</feature>